<dbReference type="GeneID" id="94431393"/>
<keyword evidence="3" id="KW-1185">Reference proteome</keyword>
<dbReference type="Proteomes" id="UP000221165">
    <property type="component" value="Unassembled WGS sequence"/>
</dbReference>
<feature type="transmembrane region" description="Helical" evidence="1">
    <location>
        <begin position="6"/>
        <end position="24"/>
    </location>
</feature>
<evidence type="ECO:0000313" key="2">
    <source>
        <dbReference type="EMBL" id="PHJ18132.1"/>
    </source>
</evidence>
<evidence type="ECO:0000313" key="3">
    <source>
        <dbReference type="Proteomes" id="UP000221165"/>
    </source>
</evidence>
<protein>
    <recommendedName>
        <fullName evidence="4">Transmembrane protein</fullName>
    </recommendedName>
</protein>
<proteinExistence type="predicted"/>
<dbReference type="AlphaFoldDB" id="A0A2C6KNS5"/>
<keyword evidence="1" id="KW-0812">Transmembrane</keyword>
<gene>
    <name evidence="2" type="ORF">CSUI_008043</name>
</gene>
<evidence type="ECO:0008006" key="4">
    <source>
        <dbReference type="Google" id="ProtNLM"/>
    </source>
</evidence>
<organism evidence="2 3">
    <name type="scientific">Cystoisospora suis</name>
    <dbReference type="NCBI Taxonomy" id="483139"/>
    <lineage>
        <taxon>Eukaryota</taxon>
        <taxon>Sar</taxon>
        <taxon>Alveolata</taxon>
        <taxon>Apicomplexa</taxon>
        <taxon>Conoidasida</taxon>
        <taxon>Coccidia</taxon>
        <taxon>Eucoccidiorida</taxon>
        <taxon>Eimeriorina</taxon>
        <taxon>Sarcocystidae</taxon>
        <taxon>Cystoisospora</taxon>
    </lineage>
</organism>
<reference evidence="2 3" key="1">
    <citation type="journal article" date="2017" name="Int. J. Parasitol.">
        <title>The genome of the protozoan parasite Cystoisospora suis and a reverse vaccinology approach to identify vaccine candidates.</title>
        <authorList>
            <person name="Palmieri N."/>
            <person name="Shrestha A."/>
            <person name="Ruttkowski B."/>
            <person name="Beck T."/>
            <person name="Vogl C."/>
            <person name="Tomley F."/>
            <person name="Blake D.P."/>
            <person name="Joachim A."/>
        </authorList>
    </citation>
    <scope>NUCLEOTIDE SEQUENCE [LARGE SCALE GENOMIC DNA]</scope>
    <source>
        <strain evidence="2 3">Wien I</strain>
    </source>
</reference>
<name>A0A2C6KNS5_9APIC</name>
<feature type="transmembrane region" description="Helical" evidence="1">
    <location>
        <begin position="67"/>
        <end position="86"/>
    </location>
</feature>
<comment type="caution">
    <text evidence="2">The sequence shown here is derived from an EMBL/GenBank/DDBJ whole genome shotgun (WGS) entry which is preliminary data.</text>
</comment>
<keyword evidence="1" id="KW-1133">Transmembrane helix</keyword>
<dbReference type="EMBL" id="MIGC01004387">
    <property type="protein sequence ID" value="PHJ18132.1"/>
    <property type="molecule type" value="Genomic_DNA"/>
</dbReference>
<dbReference type="VEuPathDB" id="ToxoDB:CSUI_008043"/>
<keyword evidence="1" id="KW-0472">Membrane</keyword>
<feature type="transmembrane region" description="Helical" evidence="1">
    <location>
        <begin position="106"/>
        <end position="131"/>
    </location>
</feature>
<evidence type="ECO:0000256" key="1">
    <source>
        <dbReference type="SAM" id="Phobius"/>
    </source>
</evidence>
<sequence>MKRPNVIYLSLLPFVVMRCMYIHLTTQRLQLKRLSTTTSKRGKLFISLEVVMRLVEREIDRRRKENLMSAPIDATSCGVLLLLLLLADIPTFRFSRLPHRRKKTVVRVSCIVIILTLIRIAPILLLFFFLWP</sequence>
<accession>A0A2C6KNS5</accession>
<dbReference type="RefSeq" id="XP_067919842.1">
    <property type="nucleotide sequence ID" value="XM_068068182.1"/>
</dbReference>